<organism evidence="2 3">
    <name type="scientific">Thermothielavioides terrestris (strain ATCC 38088 / NRRL 8126)</name>
    <name type="common">Thielavia terrestris</name>
    <dbReference type="NCBI Taxonomy" id="578455"/>
    <lineage>
        <taxon>Eukaryota</taxon>
        <taxon>Fungi</taxon>
        <taxon>Dikarya</taxon>
        <taxon>Ascomycota</taxon>
        <taxon>Pezizomycotina</taxon>
        <taxon>Sordariomycetes</taxon>
        <taxon>Sordariomycetidae</taxon>
        <taxon>Sordariales</taxon>
        <taxon>Chaetomiaceae</taxon>
        <taxon>Thermothielavioides</taxon>
        <taxon>Thermothielavioides terrestris</taxon>
    </lineage>
</organism>
<sequence>MNRFRTKKRAKDDLSAGRSSEESEQSSLSFFRKGKKTQQEEVKKEFDLATALPSNDDFRTSLLMANLSARFSMLREQDDPNTKIGKASDDSVLFPKRQSRLADFGFGGGTGLSDIAEVESIRGQTFLRTTSVASDDRESENGGSVLTRSRPTEGNNLFGGRQKIYKISANSGSGLRGRALYEDDVALSAFQRWRIAEKEKSLEDHDNAESESGREEDVHDRPESPPPVGYNRKRETASTTSSASMARNSTAATSIASQAAVAPKDGQSTSNTSTSTIISGIPERSVTRTRRLYEQNLNQDMHEQQTSVLSRIEHLTRPRAFGTRTPDLSVAGTSQNDAPVDRFASNRNLLSKGSAPNLRSTSPTGPSRPIGTIDLGVRAPTDGKPSLGGLPPLSPPVSETGELPTLPILPKDVGKATALGIFQKPTQPYDESQYVERQRQLQQGRETPTQRHRVESNDAGGVEPRKPDAKVPPVQARPEAQEVRLPPTPVTDGETPQPIAVNPPALSAPTELNIERPSDQDHPAFRQSALPTPLSVAGKMRGDTSPIAKRDNSALNSQQPSPEDSPTLGPTAGLSGLVRQHLRTESVDSSLDAGGFEVSGPESSGNAWSSSGRDMARLHPGSATERAAMEAVDESKRDASDSVPMDRSSTATEDETDEFANQLAEARRRVREKLTSYVESDSSRAASPQPGPADSASLSSQSSNPLGILKPKSSRGSLIDRSRNMVTGQSKGLKILGLGAATMSTSPLPGKQSFEEKEFPALETMKEEVSREDIAPPNHQMPRAGFSGEQDQDEDNNATHPGLKAFRQARRELQRRKELETLARHQASQTSPTPGQTLDQANGPQGVGSADRGPRQRTPSGERRPPPVTYRQRPPSDEHSYSSPGAARPSGERSRSGSEASGGGSSSSRPPRLRTNTNTGPQDQLGPPHSGRPMMRSPGLPGTDIKGSPMMPPYPYPGRGGAPSPAPSPHLERSRSAANLAQPTGRPGLDPHSGQPSPISPMGLPSPAPYAMGPAGSPVGTPTSLGPRPRQASSAAQSPALGPANGFTGGPAKRAVDKRDISEPTFMMSTSQVPTTSLPHHSPHPQYPPPPHQAPPAAPGMGDTGHAYGGPRSRSNSHVAGSAPPVPPINPRRRREDSRNRAPSEAAEMTAPRPPFASHANSSTSSVDYDDNRNGVPVGEDEGGNRPDQRRRLRKAPPDMQGTAPRPYPGRSRDNSPSFVARGPPASRSVATSNLGPSSGMGVPGGMI</sequence>
<dbReference type="Proteomes" id="UP000008181">
    <property type="component" value="Chromosome 1"/>
</dbReference>
<feature type="compositionally biased region" description="Polar residues" evidence="1">
    <location>
        <begin position="677"/>
        <end position="686"/>
    </location>
</feature>
<feature type="region of interest" description="Disordered" evidence="1">
    <location>
        <begin position="764"/>
        <end position="1248"/>
    </location>
</feature>
<evidence type="ECO:0000313" key="3">
    <source>
        <dbReference type="Proteomes" id="UP000008181"/>
    </source>
</evidence>
<feature type="compositionally biased region" description="Basic and acidic residues" evidence="1">
    <location>
        <begin position="513"/>
        <end position="524"/>
    </location>
</feature>
<feature type="compositionally biased region" description="Basic and acidic residues" evidence="1">
    <location>
        <begin position="764"/>
        <end position="774"/>
    </location>
</feature>
<feature type="region of interest" description="Disordered" evidence="1">
    <location>
        <begin position="197"/>
        <end position="283"/>
    </location>
</feature>
<feature type="compositionally biased region" description="Basic and acidic residues" evidence="1">
    <location>
        <begin position="197"/>
        <end position="223"/>
    </location>
</feature>
<feature type="compositionally biased region" description="Polar residues" evidence="1">
    <location>
        <begin position="141"/>
        <end position="155"/>
    </location>
</feature>
<feature type="compositionally biased region" description="Basic and acidic residues" evidence="1">
    <location>
        <begin position="809"/>
        <end position="823"/>
    </location>
</feature>
<name>G2QTM6_THETT</name>
<dbReference type="GeneID" id="11523684"/>
<dbReference type="STRING" id="578455.G2QTM6"/>
<feature type="compositionally biased region" description="Polar residues" evidence="1">
    <location>
        <begin position="826"/>
        <end position="843"/>
    </location>
</feature>
<dbReference type="RefSeq" id="XP_003650781.1">
    <property type="nucleotide sequence ID" value="XM_003650733.1"/>
</dbReference>
<feature type="compositionally biased region" description="Polar residues" evidence="1">
    <location>
        <begin position="601"/>
        <end position="612"/>
    </location>
</feature>
<dbReference type="EMBL" id="CP003009">
    <property type="protein sequence ID" value="AEO64445.1"/>
    <property type="molecule type" value="Genomic_DNA"/>
</dbReference>
<feature type="region of interest" description="Disordered" evidence="1">
    <location>
        <begin position="424"/>
        <end position="731"/>
    </location>
</feature>
<feature type="compositionally biased region" description="Low complexity" evidence="1">
    <location>
        <begin position="237"/>
        <end position="279"/>
    </location>
</feature>
<gene>
    <name evidence="2" type="ORF">THITE_2142342</name>
</gene>
<keyword evidence="3" id="KW-1185">Reference proteome</keyword>
<dbReference type="HOGENOM" id="CLU_002672_0_0_1"/>
<feature type="region of interest" description="Disordered" evidence="1">
    <location>
        <begin position="129"/>
        <end position="158"/>
    </location>
</feature>
<dbReference type="KEGG" id="ttt:THITE_2142342"/>
<feature type="compositionally biased region" description="Polar residues" evidence="1">
    <location>
        <begin position="553"/>
        <end position="564"/>
    </location>
</feature>
<feature type="region of interest" description="Disordered" evidence="1">
    <location>
        <begin position="1"/>
        <end position="39"/>
    </location>
</feature>
<feature type="compositionally biased region" description="Basic and acidic residues" evidence="1">
    <location>
        <begin position="10"/>
        <end position="21"/>
    </location>
</feature>
<feature type="compositionally biased region" description="Pro residues" evidence="1">
    <location>
        <begin position="1085"/>
        <end position="1098"/>
    </location>
</feature>
<evidence type="ECO:0000256" key="1">
    <source>
        <dbReference type="SAM" id="MobiDB-lite"/>
    </source>
</evidence>
<proteinExistence type="predicted"/>
<dbReference type="eggNOG" id="ENOG502RJH1">
    <property type="taxonomic scope" value="Eukaryota"/>
</dbReference>
<feature type="compositionally biased region" description="Low complexity" evidence="1">
    <location>
        <begin position="1027"/>
        <end position="1040"/>
    </location>
</feature>
<dbReference type="OrthoDB" id="5335210at2759"/>
<reference evidence="2 3" key="1">
    <citation type="journal article" date="2011" name="Nat. Biotechnol.">
        <title>Comparative genomic analysis of the thermophilic biomass-degrading fungi Myceliophthora thermophila and Thielavia terrestris.</title>
        <authorList>
            <person name="Berka R.M."/>
            <person name="Grigoriev I.V."/>
            <person name="Otillar R."/>
            <person name="Salamov A."/>
            <person name="Grimwood J."/>
            <person name="Reid I."/>
            <person name="Ishmael N."/>
            <person name="John T."/>
            <person name="Darmond C."/>
            <person name="Moisan M.-C."/>
            <person name="Henrissat B."/>
            <person name="Coutinho P.M."/>
            <person name="Lombard V."/>
            <person name="Natvig D.O."/>
            <person name="Lindquist E."/>
            <person name="Schmutz J."/>
            <person name="Lucas S."/>
            <person name="Harris P."/>
            <person name="Powlowski J."/>
            <person name="Bellemare A."/>
            <person name="Taylor D."/>
            <person name="Butler G."/>
            <person name="de Vries R.P."/>
            <person name="Allijn I.E."/>
            <person name="van den Brink J."/>
            <person name="Ushinsky S."/>
            <person name="Storms R."/>
            <person name="Powell A.J."/>
            <person name="Paulsen I.T."/>
            <person name="Elbourne L.D.H."/>
            <person name="Baker S.E."/>
            <person name="Magnuson J."/>
            <person name="LaBoissiere S."/>
            <person name="Clutterbuck A.J."/>
            <person name="Martinez D."/>
            <person name="Wogulis M."/>
            <person name="de Leon A.L."/>
            <person name="Rey M.W."/>
            <person name="Tsang A."/>
        </authorList>
    </citation>
    <scope>NUCLEOTIDE SEQUENCE [LARGE SCALE GENOMIC DNA]</scope>
    <source>
        <strain evidence="3">ATCC 38088 / NRRL 8126</strain>
    </source>
</reference>
<feature type="region of interest" description="Disordered" evidence="1">
    <location>
        <begin position="317"/>
        <end position="408"/>
    </location>
</feature>
<evidence type="ECO:0000313" key="2">
    <source>
        <dbReference type="EMBL" id="AEO64445.1"/>
    </source>
</evidence>
<dbReference type="AlphaFoldDB" id="G2QTM6"/>
<accession>G2QTM6</accession>
<protein>
    <submittedName>
        <fullName evidence="2">Uncharacterized protein</fullName>
    </submittedName>
</protein>